<evidence type="ECO:0000313" key="2">
    <source>
        <dbReference type="EMBL" id="MFC6764689.1"/>
    </source>
</evidence>
<organism evidence="2 3">
    <name type="scientific">Natrinema soli</name>
    <dbReference type="NCBI Taxonomy" id="1930624"/>
    <lineage>
        <taxon>Archaea</taxon>
        <taxon>Methanobacteriati</taxon>
        <taxon>Methanobacteriota</taxon>
        <taxon>Stenosarchaea group</taxon>
        <taxon>Halobacteria</taxon>
        <taxon>Halobacteriales</taxon>
        <taxon>Natrialbaceae</taxon>
        <taxon>Natrinema</taxon>
    </lineage>
</organism>
<reference evidence="2 3" key="1">
    <citation type="journal article" date="2019" name="Int. J. Syst. Evol. Microbiol.">
        <title>The Global Catalogue of Microorganisms (GCM) 10K type strain sequencing project: providing services to taxonomists for standard genome sequencing and annotation.</title>
        <authorList>
            <consortium name="The Broad Institute Genomics Platform"/>
            <consortium name="The Broad Institute Genome Sequencing Center for Infectious Disease"/>
            <person name="Wu L."/>
            <person name="Ma J."/>
        </authorList>
    </citation>
    <scope>NUCLEOTIDE SEQUENCE [LARGE SCALE GENOMIC DNA]</scope>
    <source>
        <strain evidence="2 3">LMG 29247</strain>
    </source>
</reference>
<sequence length="76" mass="8767">MTDRLVLSVSWETAPFWSVGGSVNSLQFAESSRNRRTRERDDLTREQRREITETLSIRTVSFDLESPVSVTMKGEM</sequence>
<comment type="caution">
    <text evidence="2">The sequence shown here is derived from an EMBL/GenBank/DDBJ whole genome shotgun (WGS) entry which is preliminary data.</text>
</comment>
<evidence type="ECO:0000256" key="1">
    <source>
        <dbReference type="SAM" id="MobiDB-lite"/>
    </source>
</evidence>
<dbReference type="RefSeq" id="WP_273737750.1">
    <property type="nucleotide sequence ID" value="NZ_JAQIVI010000096.1"/>
</dbReference>
<dbReference type="EMBL" id="JBHSWV010000096">
    <property type="protein sequence ID" value="MFC6764689.1"/>
    <property type="molecule type" value="Genomic_DNA"/>
</dbReference>
<name>A0ABD5SIE1_9EURY</name>
<keyword evidence="3" id="KW-1185">Reference proteome</keyword>
<evidence type="ECO:0000313" key="3">
    <source>
        <dbReference type="Proteomes" id="UP001596383"/>
    </source>
</evidence>
<dbReference type="AlphaFoldDB" id="A0ABD5SIE1"/>
<dbReference type="Proteomes" id="UP001596383">
    <property type="component" value="Unassembled WGS sequence"/>
</dbReference>
<gene>
    <name evidence="2" type="ORF">ACFQE6_06475</name>
</gene>
<accession>A0ABD5SIE1</accession>
<protein>
    <submittedName>
        <fullName evidence="2">Uncharacterized protein</fullName>
    </submittedName>
</protein>
<proteinExistence type="predicted"/>
<feature type="region of interest" description="Disordered" evidence="1">
    <location>
        <begin position="28"/>
        <end position="47"/>
    </location>
</feature>
<feature type="compositionally biased region" description="Basic and acidic residues" evidence="1">
    <location>
        <begin position="38"/>
        <end position="47"/>
    </location>
</feature>